<name>A0A1G7LR50_9FIRM</name>
<evidence type="ECO:0000313" key="2">
    <source>
        <dbReference type="EMBL" id="SDF51824.1"/>
    </source>
</evidence>
<dbReference type="STRING" id="1123285.SAMN05660235_01868"/>
<dbReference type="RefSeq" id="WP_093690210.1">
    <property type="nucleotide sequence ID" value="NZ_FNBU01000013.1"/>
</dbReference>
<keyword evidence="1" id="KW-1133">Transmembrane helix</keyword>
<keyword evidence="3" id="KW-1185">Reference proteome</keyword>
<proteinExistence type="predicted"/>
<gene>
    <name evidence="2" type="ORF">SAMN05660235_01868</name>
</gene>
<keyword evidence="1" id="KW-0812">Transmembrane</keyword>
<reference evidence="3" key="1">
    <citation type="submission" date="2016-10" db="EMBL/GenBank/DDBJ databases">
        <authorList>
            <person name="Varghese N."/>
            <person name="Submissions S."/>
        </authorList>
    </citation>
    <scope>NUCLEOTIDE SEQUENCE [LARGE SCALE GENOMIC DNA]</scope>
    <source>
        <strain evidence="3">DSM 23256</strain>
    </source>
</reference>
<protein>
    <submittedName>
        <fullName evidence="2">Uncharacterized protein</fullName>
    </submittedName>
</protein>
<accession>A0A1G7LR50</accession>
<dbReference type="AlphaFoldDB" id="A0A1G7LR50"/>
<evidence type="ECO:0000256" key="1">
    <source>
        <dbReference type="SAM" id="Phobius"/>
    </source>
</evidence>
<keyword evidence="1" id="KW-0472">Membrane</keyword>
<organism evidence="2 3">
    <name type="scientific">Sporolituus thermophilus DSM 23256</name>
    <dbReference type="NCBI Taxonomy" id="1123285"/>
    <lineage>
        <taxon>Bacteria</taxon>
        <taxon>Bacillati</taxon>
        <taxon>Bacillota</taxon>
        <taxon>Negativicutes</taxon>
        <taxon>Selenomonadales</taxon>
        <taxon>Sporomusaceae</taxon>
        <taxon>Sporolituus</taxon>
    </lineage>
</organism>
<sequence>MAQPGRRQGFLSFFSGFIVGVLAMVGVLYFTAPQLLPLPQPKPETPTKAPYEYYVIIDEATGATIMYVSVVTVNPGDELITEDNKRYVVVRVEENRAYARYVEDVKVRTKREPAP</sequence>
<evidence type="ECO:0000313" key="3">
    <source>
        <dbReference type="Proteomes" id="UP000243333"/>
    </source>
</evidence>
<dbReference type="EMBL" id="FNBU01000013">
    <property type="protein sequence ID" value="SDF51824.1"/>
    <property type="molecule type" value="Genomic_DNA"/>
</dbReference>
<feature type="transmembrane region" description="Helical" evidence="1">
    <location>
        <begin position="12"/>
        <end position="32"/>
    </location>
</feature>
<dbReference type="Proteomes" id="UP000243333">
    <property type="component" value="Unassembled WGS sequence"/>
</dbReference>
<dbReference type="OrthoDB" id="1682335at2"/>